<dbReference type="EMBL" id="JAMKPW020000033">
    <property type="protein sequence ID" value="KAK8201969.1"/>
    <property type="molecule type" value="Genomic_DNA"/>
</dbReference>
<sequence>MAVGLLDSWKLSVLTATRSCHATDPRDKVFALLPEFTNYTKSCRQVYHEVAKEIMQSRFGLGLLADCSGDSRIPKLMSWVPDWSQGYTNPCNRLRGSMHWAGGTHMPPQFPPSDSPFCIPILVHGVQLGTAEFVGLPVSLGDLHPSIYDEEAPGRQEPRRICETKHAGIILHESYFPFETYLRGDIERISPELSRLRTYRAGIGLTEDDRGFPYAEPGFVKGLRNVHFFPAKQKSDSWTVAYSQKPRDHTDHLDIYPNLLTSDGFIGVAPENTKYGDVICVLVGCPEPMILRKVADGDKEHYVVVGSCWVAGAMQGESFVHLWKEIYELNSIPGDKLREILEKSDFREPEGEPEERYRITVNAWRLLHEATETVRFDPRIHAPKDKQQLISVLDRAIMWLKDNDADSEKAAWMRYLSQSIKDTVLDFHTLRDIARKITDARVPGGFHLACGSGAKPVTSAPLEEFELW</sequence>
<keyword evidence="2" id="KW-1185">Reference proteome</keyword>
<gene>
    <name evidence="1" type="ORF">M8818_005494</name>
</gene>
<evidence type="ECO:0000313" key="1">
    <source>
        <dbReference type="EMBL" id="KAK8201969.1"/>
    </source>
</evidence>
<evidence type="ECO:0000313" key="2">
    <source>
        <dbReference type="Proteomes" id="UP001320706"/>
    </source>
</evidence>
<name>A0ACC3S853_9PEZI</name>
<proteinExistence type="predicted"/>
<accession>A0ACC3S853</accession>
<comment type="caution">
    <text evidence="1">The sequence shown here is derived from an EMBL/GenBank/DDBJ whole genome shotgun (WGS) entry which is preliminary data.</text>
</comment>
<dbReference type="Proteomes" id="UP001320706">
    <property type="component" value="Unassembled WGS sequence"/>
</dbReference>
<reference evidence="1" key="1">
    <citation type="submission" date="2024-02" db="EMBL/GenBank/DDBJ databases">
        <title>Metagenome Assembled Genome of Zalaria obscura JY119.</title>
        <authorList>
            <person name="Vighnesh L."/>
            <person name="Jagadeeshwari U."/>
            <person name="Venkata Ramana C."/>
            <person name="Sasikala C."/>
        </authorList>
    </citation>
    <scope>NUCLEOTIDE SEQUENCE</scope>
    <source>
        <strain evidence="1">JY119</strain>
    </source>
</reference>
<organism evidence="1 2">
    <name type="scientific">Zalaria obscura</name>
    <dbReference type="NCBI Taxonomy" id="2024903"/>
    <lineage>
        <taxon>Eukaryota</taxon>
        <taxon>Fungi</taxon>
        <taxon>Dikarya</taxon>
        <taxon>Ascomycota</taxon>
        <taxon>Pezizomycotina</taxon>
        <taxon>Dothideomycetes</taxon>
        <taxon>Dothideomycetidae</taxon>
        <taxon>Dothideales</taxon>
        <taxon>Zalariaceae</taxon>
        <taxon>Zalaria</taxon>
    </lineage>
</organism>
<protein>
    <submittedName>
        <fullName evidence="1">Uncharacterized protein</fullName>
    </submittedName>
</protein>